<dbReference type="Pfam" id="PF23307">
    <property type="entry name" value="SAM_KIDINS220"/>
    <property type="match status" value="1"/>
</dbReference>
<evidence type="ECO:0000259" key="3">
    <source>
        <dbReference type="Pfam" id="PF07693"/>
    </source>
</evidence>
<proteinExistence type="evidence at transcript level"/>
<dbReference type="EMBL" id="JW865643">
    <property type="protein sequence ID" value="AFO98160.1"/>
    <property type="molecule type" value="mRNA"/>
</dbReference>
<accession>V9KJL8</accession>
<feature type="transmembrane region" description="Helical" evidence="2">
    <location>
        <begin position="211"/>
        <end position="231"/>
    </location>
</feature>
<feature type="domain" description="KAP NTPase" evidence="3">
    <location>
        <begin position="25"/>
        <end position="463"/>
    </location>
</feature>
<protein>
    <submittedName>
        <fullName evidence="5">NTPase KAP family P-loop domain-containing protein 1-like protein</fullName>
    </submittedName>
</protein>
<evidence type="ECO:0000256" key="1">
    <source>
        <dbReference type="SAM" id="MobiDB-lite"/>
    </source>
</evidence>
<keyword evidence="2" id="KW-0472">Membrane</keyword>
<reference evidence="5" key="1">
    <citation type="journal article" date="2014" name="Nature">
        <title>Elephant shark genome provides unique insights into gnathostome evolution.</title>
        <authorList>
            <consortium name="International Elephant Shark Genome Sequencing Consortium"/>
            <person name="Venkatesh B."/>
            <person name="Lee A.P."/>
            <person name="Ravi V."/>
            <person name="Maurya A.K."/>
            <person name="Lian M.M."/>
            <person name="Swann J.B."/>
            <person name="Ohta Y."/>
            <person name="Flajnik M.F."/>
            <person name="Sutoh Y."/>
            <person name="Kasahara M."/>
            <person name="Hoon S."/>
            <person name="Gangu V."/>
            <person name="Roy S.W."/>
            <person name="Irimia M."/>
            <person name="Korzh V."/>
            <person name="Kondrychyn I."/>
            <person name="Lim Z.W."/>
            <person name="Tay B.H."/>
            <person name="Tohari S."/>
            <person name="Kong K.W."/>
            <person name="Ho S."/>
            <person name="Lorente-Galdos B."/>
            <person name="Quilez J."/>
            <person name="Marques-Bonet T."/>
            <person name="Raney B.J."/>
            <person name="Ingham P.W."/>
            <person name="Tay A."/>
            <person name="Hillier L.W."/>
            <person name="Minx P."/>
            <person name="Boehm T."/>
            <person name="Wilson R.K."/>
            <person name="Brenner S."/>
            <person name="Warren W.C."/>
        </authorList>
    </citation>
    <scope>NUCLEOTIDE SEQUENCE</scope>
    <source>
        <tissue evidence="5">Intestine</tissue>
    </source>
</reference>
<feature type="region of interest" description="Disordered" evidence="1">
    <location>
        <begin position="61"/>
        <end position="81"/>
    </location>
</feature>
<dbReference type="PANTHER" id="PTHR22674:SF6">
    <property type="entry name" value="NTPASE KAP FAMILY P-LOOP DOMAIN-CONTAINING PROTEIN 1"/>
    <property type="match status" value="1"/>
</dbReference>
<evidence type="ECO:0000259" key="4">
    <source>
        <dbReference type="Pfam" id="PF23307"/>
    </source>
</evidence>
<keyword evidence="2" id="KW-0812">Transmembrane</keyword>
<dbReference type="InterPro" id="IPR011646">
    <property type="entry name" value="KAP_P-loop"/>
</dbReference>
<dbReference type="Pfam" id="PF07693">
    <property type="entry name" value="KAP_NTPase"/>
    <property type="match status" value="1"/>
</dbReference>
<dbReference type="PANTHER" id="PTHR22674">
    <property type="entry name" value="NTPASE, KAP FAMILY P-LOOP DOMAIN-CONTAINING 1"/>
    <property type="match status" value="1"/>
</dbReference>
<keyword evidence="2" id="KW-1133">Transmembrane helix</keyword>
<dbReference type="InterPro" id="IPR052754">
    <property type="entry name" value="NTPase_KAP_P-loop"/>
</dbReference>
<evidence type="ECO:0000313" key="5">
    <source>
        <dbReference type="EMBL" id="AFO98160.1"/>
    </source>
</evidence>
<name>V9KJL8_CALMI</name>
<dbReference type="AlphaFoldDB" id="V9KJL8"/>
<organism evidence="5">
    <name type="scientific">Callorhinchus milii</name>
    <name type="common">Ghost shark</name>
    <dbReference type="NCBI Taxonomy" id="7868"/>
    <lineage>
        <taxon>Eukaryota</taxon>
        <taxon>Metazoa</taxon>
        <taxon>Chordata</taxon>
        <taxon>Craniata</taxon>
        <taxon>Vertebrata</taxon>
        <taxon>Chondrichthyes</taxon>
        <taxon>Holocephali</taxon>
        <taxon>Chimaeriformes</taxon>
        <taxon>Callorhinchidae</taxon>
        <taxon>Callorhinchus</taxon>
    </lineage>
</organism>
<feature type="transmembrane region" description="Helical" evidence="2">
    <location>
        <begin position="174"/>
        <end position="205"/>
    </location>
</feature>
<sequence length="711" mass="81093">MTISDTADQTKYDDFAICLADGMFHIPTPVTVGLYAPWGCRINRVLQKIEGHMTNRAKDFERQQKAAGGSEKGPGETPRRSTGLGFVDLLFRFLCLNPRLTPQHEGRKNIRFIFVNFSAWQFAGSDFVWAGLITTLCDTVKSAFGNIPLSIVRALGADIGVSHKSKREWDWKTLLGIPIWIIFPALVLLIILLVVLFVVGSLLVFDEGNKIILAFESVGAGVLGCSTVVLVKNILMVVKNMLYSQKDTVNSLMNKTNYSAQLGFMSDVKNEVKVLTNFIRYMEIFERRKIRIVLKIVNLDRCTPDKVVGVLDAMNILLSDPEAPFISILAVDPSIIASCVERSSRLKGVADNGYVYLNRIITLPFCIPEMDTETKLITLKGIINRKTLLSSRKGPSRSETDCEGSGEERVPLVEVKEVKGRDEVERQILKAYDCLEHLQEFIEENYLEMRRIVNSVNIMVRLMAARGQPLNNTFPRLVAWVILTSHWPTKFSWISQCLEDMQQTLKEVNEDKSLLSIYEESYDELKLAHEEMDKFLELDGDPELFHTLLEKLDFKIQDSNRFLPYTINIDPSLKRKMELLRGKEIFGRKQINKDNVKPFTVLQVLRMDAKQVCEKMEEINLLEYSQKVMAKNLNGRTFIYSYNNEIREALEMTSLSDWATFKVYFLQARQQPLDSTLPDWLSRRDKRRSGQPSSEGDCEKVLINTTSESTV</sequence>
<feature type="domain" description="Kinase D-interacting substrate of 220 kDa-like SAM" evidence="4">
    <location>
        <begin position="605"/>
        <end position="671"/>
    </location>
</feature>
<dbReference type="InterPro" id="IPR057092">
    <property type="entry name" value="SAM_KIDINS220"/>
</dbReference>
<feature type="region of interest" description="Disordered" evidence="1">
    <location>
        <begin position="677"/>
        <end position="698"/>
    </location>
</feature>
<evidence type="ECO:0000256" key="2">
    <source>
        <dbReference type="SAM" id="Phobius"/>
    </source>
</evidence>